<feature type="active site" description="Glycyl thioester intermediate" evidence="5">
    <location>
        <position position="301"/>
    </location>
</feature>
<evidence type="ECO:0000259" key="6">
    <source>
        <dbReference type="PROSITE" id="PS50237"/>
    </source>
</evidence>
<name>A0AAD9V260_ACRCE</name>
<organism evidence="7 8">
    <name type="scientific">Acropora cervicornis</name>
    <name type="common">Staghorn coral</name>
    <dbReference type="NCBI Taxonomy" id="6130"/>
    <lineage>
        <taxon>Eukaryota</taxon>
        <taxon>Metazoa</taxon>
        <taxon>Cnidaria</taxon>
        <taxon>Anthozoa</taxon>
        <taxon>Hexacorallia</taxon>
        <taxon>Scleractinia</taxon>
        <taxon>Astrocoeniina</taxon>
        <taxon>Acroporidae</taxon>
        <taxon>Acropora</taxon>
    </lineage>
</organism>
<dbReference type="PANTHER" id="PTHR45700:SF2">
    <property type="entry name" value="UBIQUITIN-PROTEIN LIGASE E3C"/>
    <property type="match status" value="1"/>
</dbReference>
<dbReference type="Gene3D" id="3.90.1750.10">
    <property type="entry name" value="Hect, E3 ligase catalytic domains"/>
    <property type="match status" value="1"/>
</dbReference>
<dbReference type="EC" id="2.3.2.26" evidence="2"/>
<dbReference type="SMART" id="SM00119">
    <property type="entry name" value="HECTc"/>
    <property type="match status" value="1"/>
</dbReference>
<evidence type="ECO:0000256" key="4">
    <source>
        <dbReference type="ARBA" id="ARBA00022786"/>
    </source>
</evidence>
<dbReference type="GO" id="GO:0061630">
    <property type="term" value="F:ubiquitin protein ligase activity"/>
    <property type="evidence" value="ECO:0007669"/>
    <property type="project" value="UniProtKB-EC"/>
</dbReference>
<protein>
    <recommendedName>
        <fullName evidence="2">HECT-type E3 ubiquitin transferase</fullName>
        <ecNumber evidence="2">2.3.2.26</ecNumber>
    </recommendedName>
</protein>
<dbReference type="GO" id="GO:0006511">
    <property type="term" value="P:ubiquitin-dependent protein catabolic process"/>
    <property type="evidence" value="ECO:0007669"/>
    <property type="project" value="TreeGrafter"/>
</dbReference>
<dbReference type="Pfam" id="PF00632">
    <property type="entry name" value="HECT"/>
    <property type="match status" value="1"/>
</dbReference>
<reference evidence="7" key="2">
    <citation type="journal article" date="2023" name="Science">
        <title>Genomic signatures of disease resistance in endangered staghorn corals.</title>
        <authorList>
            <person name="Vollmer S.V."/>
            <person name="Selwyn J.D."/>
            <person name="Despard B.A."/>
            <person name="Roesel C.L."/>
        </authorList>
    </citation>
    <scope>NUCLEOTIDE SEQUENCE</scope>
    <source>
        <strain evidence="7">K2</strain>
    </source>
</reference>
<keyword evidence="3" id="KW-0808">Transferase</keyword>
<dbReference type="InterPro" id="IPR000569">
    <property type="entry name" value="HECT_dom"/>
</dbReference>
<dbReference type="EMBL" id="JARQWQ010000046">
    <property type="protein sequence ID" value="KAK2558005.1"/>
    <property type="molecule type" value="Genomic_DNA"/>
</dbReference>
<evidence type="ECO:0000256" key="1">
    <source>
        <dbReference type="ARBA" id="ARBA00000885"/>
    </source>
</evidence>
<dbReference type="SUPFAM" id="SSF56204">
    <property type="entry name" value="Hect, E3 ligase catalytic domain"/>
    <property type="match status" value="1"/>
</dbReference>
<dbReference type="InterPro" id="IPR035983">
    <property type="entry name" value="Hect_E3_ubiquitin_ligase"/>
</dbReference>
<gene>
    <name evidence="7" type="ORF">P5673_019573</name>
</gene>
<dbReference type="AlphaFoldDB" id="A0AAD9V260"/>
<evidence type="ECO:0000313" key="7">
    <source>
        <dbReference type="EMBL" id="KAK2558005.1"/>
    </source>
</evidence>
<dbReference type="Proteomes" id="UP001249851">
    <property type="component" value="Unassembled WGS sequence"/>
</dbReference>
<evidence type="ECO:0000256" key="3">
    <source>
        <dbReference type="ARBA" id="ARBA00022679"/>
    </source>
</evidence>
<dbReference type="PROSITE" id="PS50237">
    <property type="entry name" value="HECT"/>
    <property type="match status" value="1"/>
</dbReference>
<sequence>MIEVRRSTVWEDVCAKLGQKSFSPNNRFLVKFVNKEGESEEAVDLNGPKRELLRLAVKAANENSNIFFGPPGCRSLFANTTARKRGLYRFVGMLLAWSLAHGGPGGKFLSPTLYDSLAYGPCEKPPRLEDVADPDLKEKIIKIYNSKSQEEFENNLEDEEIKWILYAQGLAILRVFEKKDEIVGIILRHVLVDSTRSHFEEFKKGLETLGVLKAIQANPEQFRKEFTHQNVDAFDAKRMQALFEINYFERGSNERHDGDAKATLGEVLSFVTGADVPPPLGFGCSSFITFTDRTLPTADTCTPVLHLPTVHRSYDKFKEIMDFSILNSPYFGHP</sequence>
<reference evidence="7" key="1">
    <citation type="journal article" date="2023" name="G3 (Bethesda)">
        <title>Whole genome assembly and annotation of the endangered Caribbean coral Acropora cervicornis.</title>
        <authorList>
            <person name="Selwyn J.D."/>
            <person name="Vollmer S.V."/>
        </authorList>
    </citation>
    <scope>NUCLEOTIDE SEQUENCE</scope>
    <source>
        <strain evidence="7">K2</strain>
    </source>
</reference>
<proteinExistence type="predicted"/>
<comment type="catalytic activity">
    <reaction evidence="1">
        <text>S-ubiquitinyl-[E2 ubiquitin-conjugating enzyme]-L-cysteine + [acceptor protein]-L-lysine = [E2 ubiquitin-conjugating enzyme]-L-cysteine + N(6)-ubiquitinyl-[acceptor protein]-L-lysine.</text>
        <dbReference type="EC" id="2.3.2.26"/>
    </reaction>
</comment>
<feature type="domain" description="HECT" evidence="6">
    <location>
        <begin position="20"/>
        <end position="308"/>
    </location>
</feature>
<dbReference type="GO" id="GO:0000209">
    <property type="term" value="P:protein polyubiquitination"/>
    <property type="evidence" value="ECO:0007669"/>
    <property type="project" value="InterPro"/>
</dbReference>
<comment type="caution">
    <text evidence="7">The sequence shown here is derived from an EMBL/GenBank/DDBJ whole genome shotgun (WGS) entry which is preliminary data.</text>
</comment>
<accession>A0AAD9V260</accession>
<evidence type="ECO:0000256" key="2">
    <source>
        <dbReference type="ARBA" id="ARBA00012485"/>
    </source>
</evidence>
<evidence type="ECO:0000256" key="5">
    <source>
        <dbReference type="PROSITE-ProRule" id="PRU00104"/>
    </source>
</evidence>
<evidence type="ECO:0000313" key="8">
    <source>
        <dbReference type="Proteomes" id="UP001249851"/>
    </source>
</evidence>
<dbReference type="PANTHER" id="PTHR45700">
    <property type="entry name" value="UBIQUITIN-PROTEIN LIGASE E3C"/>
    <property type="match status" value="1"/>
</dbReference>
<dbReference type="Gene3D" id="3.30.2410.10">
    <property type="entry name" value="Hect, E3 ligase catalytic domain"/>
    <property type="match status" value="1"/>
</dbReference>
<keyword evidence="8" id="KW-1185">Reference proteome</keyword>
<dbReference type="InterPro" id="IPR044611">
    <property type="entry name" value="E3A/B/C-like"/>
</dbReference>
<keyword evidence="4 5" id="KW-0833">Ubl conjugation pathway</keyword>